<dbReference type="SUPFAM" id="SSF47203">
    <property type="entry name" value="Acyl-CoA dehydrogenase C-terminal domain-like"/>
    <property type="match status" value="2"/>
</dbReference>
<feature type="domain" description="Acyl-CoA oxidase C-terminal" evidence="16">
    <location>
        <begin position="506"/>
        <end position="685"/>
    </location>
</feature>
<dbReference type="SUPFAM" id="SSF56645">
    <property type="entry name" value="Acyl-CoA dehydrogenase NM domain-like"/>
    <property type="match status" value="1"/>
</dbReference>
<dbReference type="InterPro" id="IPR055060">
    <property type="entry name" value="ACOX_C_alpha1"/>
</dbReference>
<dbReference type="PIRSF" id="PIRSF000168">
    <property type="entry name" value="Acyl-CoA_oxidase"/>
    <property type="match status" value="1"/>
</dbReference>
<dbReference type="FunFam" id="1.10.540.10:FF:000018">
    <property type="entry name" value="Acyl-coenzyme A oxidase"/>
    <property type="match status" value="1"/>
</dbReference>
<gene>
    <name evidence="20" type="ORF">B0I71DRAFT_133014</name>
</gene>
<sequence length="700" mass="78010">MISPNLTANVEIDGKQYNTFTEPPKALAGERAKVKFPIKDMTEFLHGGEENVTMIERLMTELERDPVLNVSGDYDMPKEQLRETAVARIAALSGHWKKDTEKEALLRSQLHGIVDMGTRIRLGVHTGLFMGAIRGSGTKEQYDYWVRKGAADVKGFYGCFAMTELGHGSNVAGLETTATYIQDTDEFIINTPNTGATKWWIGGAAHSATHTACFARLLVDGKDYGVKIFVVQLRDVSSHSLMPGIALGDIGKKMGRDAIDNGWIQFTNVRIPRQNMLMKYAKVSSTGKVSQPPLAQLTYGALIGGRVTMIADSFFVSQRFITIALRYACVRRQFGTTPGQPETKIIDYPYHQRRLLPLLAFTYAMKMAADQSQIQYDQTTDLLQTIDPKDKGALGKAIVDLKELFASSAGLKAFTTWTCANIIDQCRQACGGHGYSGYNGFGQAYADWVVQCTWEGDNNVLCLSMGRGLIQSCLGHRKGKPLGSSVGYLANKGLEQATLSGRDLKDPKVLIEAWEKVANGAIQRATDKFVELTKGGLSPDQAFEELSQQRFQCAKIHTRKHLVTAFYERINASAKADVKPYLINLANLFTLWSIEEDSGLFLREGFLQPKDIDQVTELVNHYCKEVRDQVAGYTDAFGLSDWFINAPIGNYDGDVYKHYFAKVNQQNPAQNPRPPYYESTLRPFLFREDEDDDICELDEE</sequence>
<dbReference type="Pfam" id="PF22924">
    <property type="entry name" value="ACOX_C_alpha1"/>
    <property type="match status" value="1"/>
</dbReference>
<dbReference type="VEuPathDB" id="FungiDB:YALI0_D24750g"/>
<dbReference type="UniPathway" id="UPA00661"/>
<evidence type="ECO:0000256" key="7">
    <source>
        <dbReference type="ARBA" id="ARBA00022827"/>
    </source>
</evidence>
<dbReference type="OrthoDB" id="538336at2759"/>
<evidence type="ECO:0000256" key="6">
    <source>
        <dbReference type="ARBA" id="ARBA00022630"/>
    </source>
</evidence>
<evidence type="ECO:0000256" key="2">
    <source>
        <dbReference type="ARBA" id="ARBA00001974"/>
    </source>
</evidence>
<keyword evidence="7 13" id="KW-0274">FAD</keyword>
<evidence type="ECO:0000313" key="21">
    <source>
        <dbReference type="Proteomes" id="UP000256601"/>
    </source>
</evidence>
<dbReference type="InterPro" id="IPR037069">
    <property type="entry name" value="AcylCoA_DH/ox_N_sf"/>
</dbReference>
<dbReference type="GO" id="GO:0033540">
    <property type="term" value="P:fatty acid beta-oxidation using acyl-CoA oxidase"/>
    <property type="evidence" value="ECO:0007669"/>
    <property type="project" value="UniProtKB-UniPathway"/>
</dbReference>
<evidence type="ECO:0000256" key="1">
    <source>
        <dbReference type="ARBA" id="ARBA00001201"/>
    </source>
</evidence>
<evidence type="ECO:0000256" key="4">
    <source>
        <dbReference type="ARBA" id="ARBA00004846"/>
    </source>
</evidence>
<dbReference type="PANTHER" id="PTHR10909:SF352">
    <property type="entry name" value="ACYL-COENZYME A OXIDASE-LIKE PROTEIN"/>
    <property type="match status" value="1"/>
</dbReference>
<feature type="domain" description="Acyl-CoA oxidase/dehydrogenase middle" evidence="17">
    <location>
        <begin position="159"/>
        <end position="269"/>
    </location>
</feature>
<accession>A0A371C4E4</accession>
<dbReference type="EMBL" id="KZ859009">
    <property type="protein sequence ID" value="RDW25188.1"/>
    <property type="molecule type" value="Genomic_DNA"/>
</dbReference>
<keyword evidence="6 13" id="KW-0285">Flavoprotein</keyword>
<dbReference type="InterPro" id="IPR046373">
    <property type="entry name" value="Acyl-CoA_Oxase/DH_mid-dom_sf"/>
</dbReference>
<dbReference type="SMR" id="A0A371C4E4"/>
<dbReference type="InterPro" id="IPR012258">
    <property type="entry name" value="Acyl-CoA_oxidase"/>
</dbReference>
<dbReference type="GO" id="GO:0055088">
    <property type="term" value="P:lipid homeostasis"/>
    <property type="evidence" value="ECO:0007669"/>
    <property type="project" value="TreeGrafter"/>
</dbReference>
<dbReference type="Pfam" id="PF01756">
    <property type="entry name" value="ACOX"/>
    <property type="match status" value="1"/>
</dbReference>
<dbReference type="InterPro" id="IPR036250">
    <property type="entry name" value="AcylCo_DH-like_C"/>
</dbReference>
<evidence type="ECO:0000256" key="9">
    <source>
        <dbReference type="ARBA" id="ARBA00023002"/>
    </source>
</evidence>
<dbReference type="GO" id="GO:0005504">
    <property type="term" value="F:fatty acid binding"/>
    <property type="evidence" value="ECO:0007669"/>
    <property type="project" value="TreeGrafter"/>
</dbReference>
<dbReference type="InterPro" id="IPR009100">
    <property type="entry name" value="AcylCoA_DH/oxidase_NM_dom_sf"/>
</dbReference>
<dbReference type="InterPro" id="IPR029320">
    <property type="entry name" value="Acyl-CoA_ox_N"/>
</dbReference>
<keyword evidence="10" id="KW-0443">Lipid metabolism</keyword>
<dbReference type="Proteomes" id="UP000256601">
    <property type="component" value="Unassembled WGS sequence"/>
</dbReference>
<feature type="binding site" evidence="15">
    <location>
        <position position="163"/>
    </location>
    <ligand>
        <name>FAD</name>
        <dbReference type="ChEBI" id="CHEBI:57692"/>
    </ligand>
</feature>
<comment type="similarity">
    <text evidence="5 13">Belongs to the acyl-CoA oxidase family.</text>
</comment>
<dbReference type="InterPro" id="IPR006091">
    <property type="entry name" value="Acyl-CoA_Oxase/DH_mid-dom"/>
</dbReference>
<dbReference type="GO" id="GO:0003997">
    <property type="term" value="F:acyl-CoA oxidase activity"/>
    <property type="evidence" value="ECO:0007669"/>
    <property type="project" value="UniProtKB-EC"/>
</dbReference>
<feature type="active site" description="Proton acceptor" evidence="14">
    <location>
        <position position="455"/>
    </location>
</feature>
<dbReference type="Gene3D" id="1.10.540.10">
    <property type="entry name" value="Acyl-CoA dehydrogenase/oxidase, N-terminal domain"/>
    <property type="match status" value="1"/>
</dbReference>
<dbReference type="AlphaFoldDB" id="A0A371C4E4"/>
<comment type="catalytic activity">
    <reaction evidence="1">
        <text>a 2,3-saturated acyl-CoA + O2 = a (2E)-enoyl-CoA + H2O2</text>
        <dbReference type="Rhea" id="RHEA:38959"/>
        <dbReference type="ChEBI" id="CHEBI:15379"/>
        <dbReference type="ChEBI" id="CHEBI:16240"/>
        <dbReference type="ChEBI" id="CHEBI:58856"/>
        <dbReference type="ChEBI" id="CHEBI:65111"/>
        <dbReference type="EC" id="1.3.3.6"/>
    </reaction>
</comment>
<evidence type="ECO:0000256" key="3">
    <source>
        <dbReference type="ARBA" id="ARBA00004275"/>
    </source>
</evidence>
<evidence type="ECO:0000256" key="11">
    <source>
        <dbReference type="ARBA" id="ARBA00023140"/>
    </source>
</evidence>
<dbReference type="Pfam" id="PF02770">
    <property type="entry name" value="Acyl-CoA_dh_M"/>
    <property type="match status" value="1"/>
</dbReference>
<name>A0A371C4E4_YARLL</name>
<evidence type="ECO:0000256" key="8">
    <source>
        <dbReference type="ARBA" id="ARBA00022832"/>
    </source>
</evidence>
<dbReference type="PANTHER" id="PTHR10909">
    <property type="entry name" value="ELECTRON TRANSPORT OXIDOREDUCTASE"/>
    <property type="match status" value="1"/>
</dbReference>
<evidence type="ECO:0000259" key="18">
    <source>
        <dbReference type="Pfam" id="PF14749"/>
    </source>
</evidence>
<dbReference type="FunFam" id="2.40.110.10:FF:000003">
    <property type="entry name" value="Acyl-coenzyme A oxidase"/>
    <property type="match status" value="1"/>
</dbReference>
<keyword evidence="11" id="KW-0576">Peroxisome</keyword>
<dbReference type="InterPro" id="IPR002655">
    <property type="entry name" value="Acyl-CoA_oxidase_C"/>
</dbReference>
<feature type="domain" description="Acyl-CoA oxidase C-alpha1" evidence="19">
    <location>
        <begin position="299"/>
        <end position="470"/>
    </location>
</feature>
<evidence type="ECO:0000259" key="17">
    <source>
        <dbReference type="Pfam" id="PF02770"/>
    </source>
</evidence>
<dbReference type="VEuPathDB" id="FungiDB:YALI1_C32886g"/>
<evidence type="ECO:0000256" key="13">
    <source>
        <dbReference type="PIRNR" id="PIRNR000168"/>
    </source>
</evidence>
<comment type="subcellular location">
    <subcellularLocation>
        <location evidence="3">Peroxisome</location>
    </subcellularLocation>
</comment>
<comment type="pathway">
    <text evidence="4">Lipid metabolism; peroxisomal fatty acid beta-oxidation.</text>
</comment>
<feature type="binding site" evidence="15">
    <location>
        <position position="202"/>
    </location>
    <ligand>
        <name>FAD</name>
        <dbReference type="ChEBI" id="CHEBI:57692"/>
    </ligand>
</feature>
<dbReference type="Gene3D" id="1.20.140.10">
    <property type="entry name" value="Butyryl-CoA Dehydrogenase, subunit A, domain 3"/>
    <property type="match status" value="2"/>
</dbReference>
<evidence type="ECO:0000256" key="15">
    <source>
        <dbReference type="PIRSR" id="PIRSR000168-2"/>
    </source>
</evidence>
<evidence type="ECO:0000256" key="14">
    <source>
        <dbReference type="PIRSR" id="PIRSR000168-1"/>
    </source>
</evidence>
<dbReference type="GO" id="GO:0005777">
    <property type="term" value="C:peroxisome"/>
    <property type="evidence" value="ECO:0007669"/>
    <property type="project" value="UniProtKB-SubCell"/>
</dbReference>
<protein>
    <recommendedName>
        <fullName evidence="13">Acyl-coenzyme A oxidase</fullName>
    </recommendedName>
</protein>
<dbReference type="GO" id="GO:0071949">
    <property type="term" value="F:FAD binding"/>
    <property type="evidence" value="ECO:0007669"/>
    <property type="project" value="InterPro"/>
</dbReference>
<feature type="domain" description="Acyl-coenzyme A oxidase N-terminal" evidence="18">
    <location>
        <begin position="38"/>
        <end position="147"/>
    </location>
</feature>
<evidence type="ECO:0000259" key="19">
    <source>
        <dbReference type="Pfam" id="PF22924"/>
    </source>
</evidence>
<keyword evidence="9" id="KW-0560">Oxidoreductase</keyword>
<comment type="cofactor">
    <cofactor evidence="2">
        <name>FAD</name>
        <dbReference type="ChEBI" id="CHEBI:57692"/>
    </cofactor>
</comment>
<dbReference type="FunFam" id="1.20.140.10:FF:000015">
    <property type="entry name" value="Acyl-coenzyme A oxidase"/>
    <property type="match status" value="1"/>
</dbReference>
<evidence type="ECO:0000256" key="12">
    <source>
        <dbReference type="ARBA" id="ARBA00063271"/>
    </source>
</evidence>
<dbReference type="FunFam" id="1.20.140.10:FF:000013">
    <property type="entry name" value="Acyl-coenzyme A oxidase"/>
    <property type="match status" value="1"/>
</dbReference>
<dbReference type="Gene3D" id="2.40.110.10">
    <property type="entry name" value="Butyryl-CoA Dehydrogenase, subunit A, domain 2"/>
    <property type="match status" value="1"/>
</dbReference>
<evidence type="ECO:0000256" key="5">
    <source>
        <dbReference type="ARBA" id="ARBA00006288"/>
    </source>
</evidence>
<proteinExistence type="inferred from homology"/>
<dbReference type="Pfam" id="PF14749">
    <property type="entry name" value="Acyl-CoA_ox_N"/>
    <property type="match status" value="1"/>
</dbReference>
<reference evidence="20 21" key="1">
    <citation type="submission" date="2018-07" db="EMBL/GenBank/DDBJ databases">
        <title>Draft Genome Assemblies for Five Robust Yarrowia lipolytica Strains Exhibiting High Lipid Production and Pentose Sugar Utilization and Sugar Alcohol Secretion from Undetoxified Lignocellulosic Biomass Hydrolysates.</title>
        <authorList>
            <consortium name="DOE Joint Genome Institute"/>
            <person name="Walker C."/>
            <person name="Ryu S."/>
            <person name="Na H."/>
            <person name="Zane M."/>
            <person name="LaButti K."/>
            <person name="Lipzen A."/>
            <person name="Haridas S."/>
            <person name="Barry K."/>
            <person name="Grigoriev I.V."/>
            <person name="Quarterman J."/>
            <person name="Slininger P."/>
            <person name="Dien B."/>
            <person name="Trinh C.T."/>
        </authorList>
    </citation>
    <scope>NUCLEOTIDE SEQUENCE [LARGE SCALE GENOMIC DNA]</scope>
    <source>
        <strain evidence="20 21">YB392</strain>
    </source>
</reference>
<evidence type="ECO:0000256" key="10">
    <source>
        <dbReference type="ARBA" id="ARBA00023098"/>
    </source>
</evidence>
<evidence type="ECO:0000259" key="16">
    <source>
        <dbReference type="Pfam" id="PF01756"/>
    </source>
</evidence>
<keyword evidence="8" id="KW-0276">Fatty acid metabolism</keyword>
<evidence type="ECO:0000313" key="20">
    <source>
        <dbReference type="EMBL" id="RDW25188.1"/>
    </source>
</evidence>
<organism evidence="20 21">
    <name type="scientific">Yarrowia lipolytica</name>
    <name type="common">Candida lipolytica</name>
    <dbReference type="NCBI Taxonomy" id="4952"/>
    <lineage>
        <taxon>Eukaryota</taxon>
        <taxon>Fungi</taxon>
        <taxon>Dikarya</taxon>
        <taxon>Ascomycota</taxon>
        <taxon>Saccharomycotina</taxon>
        <taxon>Dipodascomycetes</taxon>
        <taxon>Dipodascales</taxon>
        <taxon>Dipodascales incertae sedis</taxon>
        <taxon>Yarrowia</taxon>
    </lineage>
</organism>
<comment type="subunit">
    <text evidence="12">Heteropentamer composed of five different subunits.</text>
</comment>